<accession>A0A4P6UL62</accession>
<gene>
    <name evidence="2" type="primary">egtB</name>
    <name evidence="2" type="ORF">DW355_16655</name>
</gene>
<dbReference type="EMBL" id="CP031395">
    <property type="protein sequence ID" value="QBK06128.1"/>
    <property type="molecule type" value="Genomic_DNA"/>
</dbReference>
<dbReference type="PANTHER" id="PTHR23150">
    <property type="entry name" value="SULFATASE MODIFYING FACTOR 1, 2"/>
    <property type="match status" value="1"/>
</dbReference>
<evidence type="ECO:0000313" key="2">
    <source>
        <dbReference type="EMBL" id="QBK06128.1"/>
    </source>
</evidence>
<dbReference type="SUPFAM" id="SSF56436">
    <property type="entry name" value="C-type lectin-like"/>
    <property type="match status" value="1"/>
</dbReference>
<dbReference type="Pfam" id="PF03781">
    <property type="entry name" value="FGE-sulfatase"/>
    <property type="match status" value="1"/>
</dbReference>
<organism evidence="2 3">
    <name type="scientific">Hylemonella gracilis</name>
    <dbReference type="NCBI Taxonomy" id="80880"/>
    <lineage>
        <taxon>Bacteria</taxon>
        <taxon>Pseudomonadati</taxon>
        <taxon>Pseudomonadota</taxon>
        <taxon>Betaproteobacteria</taxon>
        <taxon>Burkholderiales</taxon>
        <taxon>Comamonadaceae</taxon>
        <taxon>Hylemonella</taxon>
    </lineage>
</organism>
<dbReference type="Proteomes" id="UP000292939">
    <property type="component" value="Chromosome"/>
</dbReference>
<dbReference type="InterPro" id="IPR042095">
    <property type="entry name" value="SUMF_sf"/>
</dbReference>
<dbReference type="OrthoDB" id="9768004at2"/>
<protein>
    <submittedName>
        <fullName evidence="2">Ergothioneine biosynthesis protein EgtB</fullName>
    </submittedName>
</protein>
<proteinExistence type="predicted"/>
<dbReference type="InterPro" id="IPR051043">
    <property type="entry name" value="Sulfatase_Mod_Factor_Kinase"/>
</dbReference>
<sequence>MVRMAQELPLPSSTSHLSRADLRRAGRDVLSLALMDARNHTLFLMGEYQKAMEEGGEELELPSVPGMHAPDLAPLLNPPLWELGRIGWFQERWIGRNLQRHQGPRADPHAPPLASMFPRGDTLWGEPGLPPARRWEATLPPLDDIKAYLLSTLESTLDLLAMTPDEADALYFYRLALFHEDMRGEALVNMAQTLGLSLRVPLPKPGLVLDPITVLATRWKLGWEEGRNQGGGFFAFDNEMPAHEVAVPEFEIDAQPVGWNQYVEFVMDGGYDRPEFWLPEGWDWLQAQQKQDEGRRAPRHVQQIGAVRGDALNGGVFQSWFGQTLRMALWSPVMHLSWWEADAWCRWAGRRLPTEVEWELAAHQAAGRGFRWGDVWEWTGTTFEGYPGFASGPWRAYSEPFFGRHKVLRGASLATRLRLEHPKFRHHAAPETDHLFCGFRSCAL</sequence>
<dbReference type="InterPro" id="IPR005532">
    <property type="entry name" value="SUMF_dom"/>
</dbReference>
<evidence type="ECO:0000313" key="3">
    <source>
        <dbReference type="Proteomes" id="UP000292939"/>
    </source>
</evidence>
<dbReference type="KEGG" id="hgr:DW355_16655"/>
<dbReference type="InterPro" id="IPR016187">
    <property type="entry name" value="CTDL_fold"/>
</dbReference>
<evidence type="ECO:0000259" key="1">
    <source>
        <dbReference type="Pfam" id="PF03781"/>
    </source>
</evidence>
<dbReference type="AlphaFoldDB" id="A0A4P6UL62"/>
<feature type="domain" description="Sulfatase-modifying factor enzyme-like" evidence="1">
    <location>
        <begin position="235"/>
        <end position="374"/>
    </location>
</feature>
<dbReference type="Gene3D" id="3.90.1580.10">
    <property type="entry name" value="paralog of FGE (formylglycine-generating enzyme)"/>
    <property type="match status" value="2"/>
</dbReference>
<reference evidence="2 3" key="1">
    <citation type="submission" date="2018-07" db="EMBL/GenBank/DDBJ databases">
        <title>Exploring interactions and the metabolic potential of the ultra-small soil bacteria Hylemonella gracilis.</title>
        <authorList>
            <person name="Tyc O."/>
            <person name="Kulkarni P."/>
            <person name="Gawehns F."/>
            <person name="Hundscheid M."/>
            <person name="Zweers H."/>
            <person name="Garbeva P."/>
        </authorList>
    </citation>
    <scope>NUCLEOTIDE SEQUENCE [LARGE SCALE GENOMIC DNA]</scope>
    <source>
        <strain evidence="2 3">NS1</strain>
    </source>
</reference>
<name>A0A4P6UL62_9BURK</name>
<dbReference type="RefSeq" id="WP_131282836.1">
    <property type="nucleotide sequence ID" value="NZ_CP031395.1"/>
</dbReference>